<dbReference type="AlphaFoldDB" id="A0A1G8BX19"/>
<dbReference type="InterPro" id="IPR011990">
    <property type="entry name" value="TPR-like_helical_dom_sf"/>
</dbReference>
<dbReference type="Proteomes" id="UP000243588">
    <property type="component" value="Unassembled WGS sequence"/>
</dbReference>
<accession>A0A1G8BX19</accession>
<proteinExistence type="predicted"/>
<evidence type="ECO:0000256" key="1">
    <source>
        <dbReference type="ARBA" id="ARBA00022679"/>
    </source>
</evidence>
<evidence type="ECO:0000313" key="6">
    <source>
        <dbReference type="Proteomes" id="UP000243588"/>
    </source>
</evidence>
<keyword evidence="3" id="KW-0902">Two-component regulatory system</keyword>
<dbReference type="PANTHER" id="PTHR24421:SF60">
    <property type="entry name" value="SENSOR HISTIDINE KINASE COMP"/>
    <property type="match status" value="1"/>
</dbReference>
<evidence type="ECO:0000256" key="4">
    <source>
        <dbReference type="SAM" id="Phobius"/>
    </source>
</evidence>
<reference evidence="6" key="1">
    <citation type="submission" date="2016-10" db="EMBL/GenBank/DDBJ databases">
        <authorList>
            <person name="Varghese N."/>
            <person name="Submissions S."/>
        </authorList>
    </citation>
    <scope>NUCLEOTIDE SEQUENCE [LARGE SCALE GENOMIC DNA]</scope>
    <source>
        <strain evidence="6">DSM 23313</strain>
    </source>
</reference>
<dbReference type="PROSITE" id="PS51257">
    <property type="entry name" value="PROKAR_LIPOPROTEIN"/>
    <property type="match status" value="1"/>
</dbReference>
<dbReference type="InterPro" id="IPR036890">
    <property type="entry name" value="HATPase_C_sf"/>
</dbReference>
<dbReference type="STRING" id="702745.SAMN05421818_1033"/>
<dbReference type="InterPro" id="IPR050482">
    <property type="entry name" value="Sensor_HK_TwoCompSys"/>
</dbReference>
<sequence>MKKSLSNLHFITLLLISISFIVLTSCAKENSNTPPFEEDTIAKDLQIKADSLYNLNQLKSAFHSYLDSNLRFKKQKDSPNITYNNLKIASIYLIIGDPNSAQEVVTNELRYISEGPNTYRFYVYSILSICYSELEDYEASIAYNNLSLELASSDYEVKMIENNNALNYIKLQQYEKAILSLQAILDSKAFEGHSGEEARVLNNLGQAKFLLNNNEGLEELKRALALRLPTNLPDDLFWSYVNLSEYYQAHDKNIGKQYAQKAFDIARDFENKNQKLIALEYLIKNEDYNPYNKYTNIDYINLSKQITTENQQAKNQYAKVRYDFDKHSRENAKLRYDLQQTEITVTKQYNVILLIFLFIIISASIFGLIYKQLKRRHKKEKLEQVYITETTIAKKIHDELANDVFNVLTLSQNFKLDTEKTKNHLINDLELIYKKARNISLQHSSISTGTKFKEHLTNLFNEYNTAACRIIITGLDKFDFDQLDKTQKITLYRVIQELLVNMKKHSMATLVVFKFEDLKNKITLFYSDNGIGIIQKEIISKNGLSNMENRIKNINGTITFDNENKLGVKYFIQLPKSYD</sequence>
<gene>
    <name evidence="5" type="ORF">SAMN05421818_1033</name>
</gene>
<evidence type="ECO:0000256" key="3">
    <source>
        <dbReference type="ARBA" id="ARBA00023012"/>
    </source>
</evidence>
<dbReference type="SUPFAM" id="SSF55874">
    <property type="entry name" value="ATPase domain of HSP90 chaperone/DNA topoisomerase II/histidine kinase"/>
    <property type="match status" value="1"/>
</dbReference>
<organism evidence="5 6">
    <name type="scientific">Myroides phaeus</name>
    <dbReference type="NCBI Taxonomy" id="702745"/>
    <lineage>
        <taxon>Bacteria</taxon>
        <taxon>Pseudomonadati</taxon>
        <taxon>Bacteroidota</taxon>
        <taxon>Flavobacteriia</taxon>
        <taxon>Flavobacteriales</taxon>
        <taxon>Flavobacteriaceae</taxon>
        <taxon>Myroides</taxon>
    </lineage>
</organism>
<evidence type="ECO:0008006" key="7">
    <source>
        <dbReference type="Google" id="ProtNLM"/>
    </source>
</evidence>
<keyword evidence="4" id="KW-1133">Transmembrane helix</keyword>
<keyword evidence="1" id="KW-0808">Transferase</keyword>
<dbReference type="EMBL" id="FNDQ01000003">
    <property type="protein sequence ID" value="SDH37639.1"/>
    <property type="molecule type" value="Genomic_DNA"/>
</dbReference>
<name>A0A1G8BX19_9FLAO</name>
<dbReference type="Gene3D" id="1.25.40.10">
    <property type="entry name" value="Tetratricopeptide repeat domain"/>
    <property type="match status" value="1"/>
</dbReference>
<keyword evidence="2" id="KW-0418">Kinase</keyword>
<dbReference type="GO" id="GO:0000160">
    <property type="term" value="P:phosphorelay signal transduction system"/>
    <property type="evidence" value="ECO:0007669"/>
    <property type="project" value="UniProtKB-KW"/>
</dbReference>
<dbReference type="PANTHER" id="PTHR24421">
    <property type="entry name" value="NITRATE/NITRITE SENSOR PROTEIN NARX-RELATED"/>
    <property type="match status" value="1"/>
</dbReference>
<keyword evidence="6" id="KW-1185">Reference proteome</keyword>
<feature type="transmembrane region" description="Helical" evidence="4">
    <location>
        <begin position="349"/>
        <end position="370"/>
    </location>
</feature>
<evidence type="ECO:0000313" key="5">
    <source>
        <dbReference type="EMBL" id="SDH37639.1"/>
    </source>
</evidence>
<dbReference type="SUPFAM" id="SSF48452">
    <property type="entry name" value="TPR-like"/>
    <property type="match status" value="1"/>
</dbReference>
<evidence type="ECO:0000256" key="2">
    <source>
        <dbReference type="ARBA" id="ARBA00022777"/>
    </source>
</evidence>
<keyword evidence="4" id="KW-0472">Membrane</keyword>
<keyword evidence="4" id="KW-0812">Transmembrane</keyword>
<protein>
    <recommendedName>
        <fullName evidence="7">Histidine kinase</fullName>
    </recommendedName>
</protein>
<dbReference type="GO" id="GO:0016301">
    <property type="term" value="F:kinase activity"/>
    <property type="evidence" value="ECO:0007669"/>
    <property type="project" value="UniProtKB-KW"/>
</dbReference>
<dbReference type="RefSeq" id="WP_090405400.1">
    <property type="nucleotide sequence ID" value="NZ_FNDQ01000003.1"/>
</dbReference>
<dbReference type="Gene3D" id="3.30.565.10">
    <property type="entry name" value="Histidine kinase-like ATPase, C-terminal domain"/>
    <property type="match status" value="1"/>
</dbReference>